<feature type="compositionally biased region" description="Basic and acidic residues" evidence="3">
    <location>
        <begin position="1116"/>
        <end position="1128"/>
    </location>
</feature>
<dbReference type="PROSITE" id="PS50097">
    <property type="entry name" value="BTB"/>
    <property type="match status" value="1"/>
</dbReference>
<feature type="domain" description="NPH3" evidence="5">
    <location>
        <begin position="267"/>
        <end position="571"/>
    </location>
</feature>
<reference evidence="6 7" key="1">
    <citation type="submission" date="2024-09" db="EMBL/GenBank/DDBJ databases">
        <title>Chromosome-scale assembly of Riccia sorocarpa.</title>
        <authorList>
            <person name="Paukszto L."/>
        </authorList>
    </citation>
    <scope>NUCLEOTIDE SEQUENCE [LARGE SCALE GENOMIC DNA]</scope>
    <source>
        <strain evidence="6">LP-2024</strain>
        <tissue evidence="6">Aerial parts of the thallus</tissue>
    </source>
</reference>
<organism evidence="6 7">
    <name type="scientific">Riccia sorocarpa</name>
    <dbReference type="NCBI Taxonomy" id="122646"/>
    <lineage>
        <taxon>Eukaryota</taxon>
        <taxon>Viridiplantae</taxon>
        <taxon>Streptophyta</taxon>
        <taxon>Embryophyta</taxon>
        <taxon>Marchantiophyta</taxon>
        <taxon>Marchantiopsida</taxon>
        <taxon>Marchantiidae</taxon>
        <taxon>Marchantiales</taxon>
        <taxon>Ricciaceae</taxon>
        <taxon>Riccia</taxon>
    </lineage>
</organism>
<feature type="compositionally biased region" description="Polar residues" evidence="3">
    <location>
        <begin position="9"/>
        <end position="30"/>
    </location>
</feature>
<evidence type="ECO:0000256" key="2">
    <source>
        <dbReference type="ARBA" id="ARBA00022786"/>
    </source>
</evidence>
<dbReference type="Gene3D" id="3.30.710.10">
    <property type="entry name" value="Potassium Channel Kv1.1, Chain A"/>
    <property type="match status" value="1"/>
</dbReference>
<dbReference type="Pfam" id="PF03000">
    <property type="entry name" value="NPH3"/>
    <property type="match status" value="1"/>
</dbReference>
<dbReference type="InterPro" id="IPR000210">
    <property type="entry name" value="BTB/POZ_dom"/>
</dbReference>
<feature type="region of interest" description="Disordered" evidence="3">
    <location>
        <begin position="752"/>
        <end position="859"/>
    </location>
</feature>
<gene>
    <name evidence="6" type="ORF">R1sor_005722</name>
</gene>
<feature type="region of interest" description="Disordered" evidence="3">
    <location>
        <begin position="687"/>
        <end position="720"/>
    </location>
</feature>
<feature type="compositionally biased region" description="Basic and acidic residues" evidence="3">
    <location>
        <begin position="1041"/>
        <end position="1051"/>
    </location>
</feature>
<dbReference type="PANTHER" id="PTHR32370">
    <property type="entry name" value="OS12G0117600 PROTEIN"/>
    <property type="match status" value="1"/>
</dbReference>
<evidence type="ECO:0000313" key="7">
    <source>
        <dbReference type="Proteomes" id="UP001633002"/>
    </source>
</evidence>
<evidence type="ECO:0008006" key="8">
    <source>
        <dbReference type="Google" id="ProtNLM"/>
    </source>
</evidence>
<feature type="compositionally biased region" description="Basic residues" evidence="3">
    <location>
        <begin position="839"/>
        <end position="854"/>
    </location>
</feature>
<feature type="region of interest" description="Disordered" evidence="3">
    <location>
        <begin position="1025"/>
        <end position="1065"/>
    </location>
</feature>
<dbReference type="PROSITE" id="PS51649">
    <property type="entry name" value="NPH3"/>
    <property type="match status" value="1"/>
</dbReference>
<feature type="compositionally biased region" description="Low complexity" evidence="3">
    <location>
        <begin position="923"/>
        <end position="938"/>
    </location>
</feature>
<feature type="region of interest" description="Disordered" evidence="3">
    <location>
        <begin position="1"/>
        <end position="33"/>
    </location>
</feature>
<feature type="compositionally biased region" description="Basic and acidic residues" evidence="3">
    <location>
        <begin position="763"/>
        <end position="783"/>
    </location>
</feature>
<feature type="compositionally biased region" description="Basic and acidic residues" evidence="3">
    <location>
        <begin position="590"/>
        <end position="619"/>
    </location>
</feature>
<feature type="compositionally biased region" description="Low complexity" evidence="3">
    <location>
        <begin position="1131"/>
        <end position="1140"/>
    </location>
</feature>
<dbReference type="Pfam" id="PF00651">
    <property type="entry name" value="BTB"/>
    <property type="match status" value="1"/>
</dbReference>
<feature type="compositionally biased region" description="Basic residues" evidence="3">
    <location>
        <begin position="752"/>
        <end position="762"/>
    </location>
</feature>
<dbReference type="InterPro" id="IPR027356">
    <property type="entry name" value="NPH3_dom"/>
</dbReference>
<name>A0ABD3HMD1_9MARC</name>
<keyword evidence="2" id="KW-0833">Ubl conjugation pathway</keyword>
<dbReference type="InterPro" id="IPR011333">
    <property type="entry name" value="SKP1/BTB/POZ_sf"/>
</dbReference>
<dbReference type="InterPro" id="IPR043454">
    <property type="entry name" value="NPH3/RPT2-like"/>
</dbReference>
<dbReference type="Proteomes" id="UP001633002">
    <property type="component" value="Unassembled WGS sequence"/>
</dbReference>
<feature type="compositionally biased region" description="Basic residues" evidence="3">
    <location>
        <begin position="688"/>
        <end position="713"/>
    </location>
</feature>
<feature type="compositionally biased region" description="Basic and acidic residues" evidence="3">
    <location>
        <begin position="962"/>
        <end position="972"/>
    </location>
</feature>
<protein>
    <recommendedName>
        <fullName evidence="8">BTB/POZ domain-containing protein</fullName>
    </recommendedName>
</protein>
<proteinExistence type="predicted"/>
<accession>A0ABD3HMD1</accession>
<evidence type="ECO:0000313" key="6">
    <source>
        <dbReference type="EMBL" id="KAL3692071.1"/>
    </source>
</evidence>
<evidence type="ECO:0000256" key="3">
    <source>
        <dbReference type="SAM" id="MobiDB-lite"/>
    </source>
</evidence>
<dbReference type="SUPFAM" id="SSF54695">
    <property type="entry name" value="POZ domain"/>
    <property type="match status" value="1"/>
</dbReference>
<comment type="pathway">
    <text evidence="1">Protein modification; protein ubiquitination.</text>
</comment>
<feature type="region of interest" description="Disordered" evidence="3">
    <location>
        <begin position="882"/>
        <end position="972"/>
    </location>
</feature>
<feature type="region of interest" description="Disordered" evidence="3">
    <location>
        <begin position="439"/>
        <end position="462"/>
    </location>
</feature>
<dbReference type="EMBL" id="JBJQOH010000003">
    <property type="protein sequence ID" value="KAL3692071.1"/>
    <property type="molecule type" value="Genomic_DNA"/>
</dbReference>
<feature type="region of interest" description="Disordered" evidence="3">
    <location>
        <begin position="1092"/>
        <end position="1176"/>
    </location>
</feature>
<evidence type="ECO:0000259" key="5">
    <source>
        <dbReference type="PROSITE" id="PS51649"/>
    </source>
</evidence>
<dbReference type="CDD" id="cd18312">
    <property type="entry name" value="BTB_POZ_NPY3-like"/>
    <property type="match status" value="1"/>
</dbReference>
<feature type="domain" description="BTB" evidence="4">
    <location>
        <begin position="79"/>
        <end position="147"/>
    </location>
</feature>
<dbReference type="AlphaFoldDB" id="A0ABD3HMD1"/>
<feature type="compositionally biased region" description="Basic residues" evidence="3">
    <location>
        <begin position="784"/>
        <end position="820"/>
    </location>
</feature>
<sequence>MRIDHGPVQTMQAHHNRTSSAGNLSGSTTGPHVKENFRILPAESEDSTGNNREIVRLGTKVDGFERKGQQWFVATELQSDLAVEIGDLSFHLHKFPLLSRSGKLNRLVFDSRDVENSRIKLDDMPGGPETFELAAKFCYGVSVELTAANVAALRCAAEYLEMTEDLEEGNLVAKTEAFLSFVVLASWKDSIAVLQSCETLLPWAEDLHIVRRCCESIAWKASTDPRGIRWSFTERAEAVKHQHTSAVWTGPTAGSGSKSISEQVPSDWWFEDICVVCVPFFTKIIAAIRVKGMRFDMIGSAIVHYAIKWLPDLTRNSIPKSKEAIAKEKEDEGKPMDLASLHDKYRLIVETLVGMLPPQKDAVPCTFLLRMLRLAKMLSIDPDLIMELEKRAGLVLDQGTLSDLLIPCFDQGTETLFDVDLVQRLLDYFLMQDFASSGGNQVGSHAEDTGGGPAPEADKDPQSAYSAKMRVAKLIDNYLAEVGRDQNLSLTKFLALAEALPEHARVTDDGLYKALDTYLKAHPLLTEHERKKLCRTLDCQRLSLDACMHAAQNERLPLRLVVQVLFGEQIKLRNEVSGSAPKDGAPVYGHDGDESHSPRAMRKSHETVLARRLSHEKGSGQHSARHSHGSSGRHEDPHSRGHRADQQTDVESEEVRILKASMEKMKDKFMALQHDYTTIQEQLEKITKHQKPPVHHHTEKSHHHHKDHHHHEKDHKEHHGLASGWKKLIPHAPHFHLPHVLTHPLEIFHHHKDHHGKSHHAHGKDGHHGHSHHGKDSHPDHSRGQHGHHHDPKHHGKHHHHHDHEHHGKDTHHHDHRHHGRDGSSHHNQGPGDHGKDSHHSHHGKDHSHGHNHGYNHEHGYDQLEMEGRHGHLREHGRDVHSVHGLGKDSHHHYSPPHIPGKDIHHDHGHPHGKGGLEELHQHSSGSHLSSSVSSDLSEQSKHSVPLRDHDSSAFHHHHHSKETPRQSKDHDLLKQYGHPLYVKEAFHTSMGPEAFKESIIQARGHHASIGPESFKDSIVAHAQHLQKQQHYQSSDTSHNFPRDSSLHTKDSAVGAPPLGDLQHLKEEHPSNHYHLIRAVPELKEYSLNIPEHSNIPKGRHAHEEARSLSDSAHISQEHHNSEPRNGEPRLSNSRLSSGEHSSRSMEAPTTPTHPSEHKNVRPFANAVRKWRNPSS</sequence>
<evidence type="ECO:0000256" key="1">
    <source>
        <dbReference type="ARBA" id="ARBA00004906"/>
    </source>
</evidence>
<evidence type="ECO:0000259" key="4">
    <source>
        <dbReference type="PROSITE" id="PS50097"/>
    </source>
</evidence>
<keyword evidence="7" id="KW-1185">Reference proteome</keyword>
<feature type="region of interest" description="Disordered" evidence="3">
    <location>
        <begin position="577"/>
        <end position="653"/>
    </location>
</feature>
<comment type="caution">
    <text evidence="6">The sequence shown here is derived from an EMBL/GenBank/DDBJ whole genome shotgun (WGS) entry which is preliminary data.</text>
</comment>
<feature type="compositionally biased region" description="Basic and acidic residues" evidence="3">
    <location>
        <begin position="632"/>
        <end position="646"/>
    </location>
</feature>
<feature type="compositionally biased region" description="Basic and acidic residues" evidence="3">
    <location>
        <begin position="939"/>
        <end position="954"/>
    </location>
</feature>
<feature type="compositionally biased region" description="Polar residues" evidence="3">
    <location>
        <begin position="1026"/>
        <end position="1040"/>
    </location>
</feature>